<accession>A0A0N8KMW6</accession>
<evidence type="ECO:0000256" key="2">
    <source>
        <dbReference type="ARBA" id="ARBA00013090"/>
    </source>
</evidence>
<keyword evidence="6 7" id="KW-0961">Cell wall biogenesis/degradation</keyword>
<evidence type="ECO:0000256" key="7">
    <source>
        <dbReference type="HAMAP-Rule" id="MF_00258"/>
    </source>
</evidence>
<name>A0A0N8KMW6_9CYAN</name>
<evidence type="ECO:0000256" key="1">
    <source>
        <dbReference type="ARBA" id="ARBA00001602"/>
    </source>
</evidence>
<dbReference type="HAMAP" id="MF_00258">
    <property type="entry name" value="Glu_racemase"/>
    <property type="match status" value="1"/>
</dbReference>
<dbReference type="InterPro" id="IPR004391">
    <property type="entry name" value="Glu_race"/>
</dbReference>
<dbReference type="Gene3D" id="3.40.50.1860">
    <property type="match status" value="2"/>
</dbReference>
<proteinExistence type="inferred from homology"/>
<dbReference type="PANTHER" id="PTHR21198">
    <property type="entry name" value="GLUTAMATE RACEMASE"/>
    <property type="match status" value="1"/>
</dbReference>
<feature type="active site" description="Proton donor/acceptor" evidence="7">
    <location>
        <position position="83"/>
    </location>
</feature>
<dbReference type="SUPFAM" id="SSF53681">
    <property type="entry name" value="Aspartate/glutamate racemase"/>
    <property type="match status" value="2"/>
</dbReference>
<dbReference type="Pfam" id="PF01177">
    <property type="entry name" value="Asp_Glu_race"/>
    <property type="match status" value="1"/>
</dbReference>
<feature type="binding site" evidence="7">
    <location>
        <begin position="52"/>
        <end position="53"/>
    </location>
    <ligand>
        <name>substrate</name>
    </ligand>
</feature>
<comment type="similarity">
    <text evidence="7">Belongs to the aspartate/glutamate racemases family.</text>
</comment>
<evidence type="ECO:0000256" key="3">
    <source>
        <dbReference type="ARBA" id="ARBA00022960"/>
    </source>
</evidence>
<keyword evidence="4 7" id="KW-0573">Peptidoglycan synthesis</keyword>
<dbReference type="AlphaFoldDB" id="A0A0N8KMW6"/>
<dbReference type="GO" id="GO:0008881">
    <property type="term" value="F:glutamate racemase activity"/>
    <property type="evidence" value="ECO:0007669"/>
    <property type="project" value="UniProtKB-UniRule"/>
</dbReference>
<dbReference type="GO" id="GO:0071555">
    <property type="term" value="P:cell wall organization"/>
    <property type="evidence" value="ECO:0007669"/>
    <property type="project" value="UniProtKB-KW"/>
</dbReference>
<dbReference type="Proteomes" id="UP000050465">
    <property type="component" value="Unassembled WGS sequence"/>
</dbReference>
<reference evidence="8 9" key="1">
    <citation type="submission" date="2015-09" db="EMBL/GenBank/DDBJ databases">
        <title>Identification and resolution of microdiversity through metagenomic sequencing of parallel consortia.</title>
        <authorList>
            <person name="Nelson W.C."/>
            <person name="Romine M.F."/>
            <person name="Lindemann S.R."/>
        </authorList>
    </citation>
    <scope>NUCLEOTIDE SEQUENCE [LARGE SCALE GENOMIC DNA]</scope>
    <source>
        <strain evidence="8">Ana</strain>
    </source>
</reference>
<dbReference type="InterPro" id="IPR015942">
    <property type="entry name" value="Asp/Glu/hydantoin_racemase"/>
</dbReference>
<dbReference type="PANTHER" id="PTHR21198:SF2">
    <property type="entry name" value="GLUTAMATE RACEMASE"/>
    <property type="match status" value="1"/>
</dbReference>
<dbReference type="GO" id="GO:0009252">
    <property type="term" value="P:peptidoglycan biosynthetic process"/>
    <property type="evidence" value="ECO:0007669"/>
    <property type="project" value="UniProtKB-UniRule"/>
</dbReference>
<evidence type="ECO:0000256" key="6">
    <source>
        <dbReference type="ARBA" id="ARBA00023316"/>
    </source>
</evidence>
<comment type="caution">
    <text evidence="8">The sequence shown here is derived from an EMBL/GenBank/DDBJ whole genome shotgun (WGS) entry which is preliminary data.</text>
</comment>
<dbReference type="PROSITE" id="PS00924">
    <property type="entry name" value="ASP_GLU_RACEMASE_2"/>
    <property type="match status" value="1"/>
</dbReference>
<keyword evidence="3 7" id="KW-0133">Cell shape</keyword>
<evidence type="ECO:0000256" key="4">
    <source>
        <dbReference type="ARBA" id="ARBA00022984"/>
    </source>
</evidence>
<evidence type="ECO:0000313" key="9">
    <source>
        <dbReference type="Proteomes" id="UP000050465"/>
    </source>
</evidence>
<dbReference type="PROSITE" id="PS00923">
    <property type="entry name" value="ASP_GLU_RACEMASE_1"/>
    <property type="match status" value="1"/>
</dbReference>
<organism evidence="8 9">
    <name type="scientific">Phormidesmis priestleyi Ana</name>
    <dbReference type="NCBI Taxonomy" id="1666911"/>
    <lineage>
        <taxon>Bacteria</taxon>
        <taxon>Bacillati</taxon>
        <taxon>Cyanobacteriota</taxon>
        <taxon>Cyanophyceae</taxon>
        <taxon>Leptolyngbyales</taxon>
        <taxon>Leptolyngbyaceae</taxon>
        <taxon>Phormidesmis</taxon>
    </lineage>
</organism>
<keyword evidence="5 7" id="KW-0413">Isomerase</keyword>
<dbReference type="EMBL" id="LJZR01000016">
    <property type="protein sequence ID" value="KPQ34882.1"/>
    <property type="molecule type" value="Genomic_DNA"/>
</dbReference>
<dbReference type="InterPro" id="IPR001920">
    <property type="entry name" value="Asp/Glu_race"/>
</dbReference>
<protein>
    <recommendedName>
        <fullName evidence="2 7">Glutamate racemase</fullName>
        <ecNumber evidence="2 7">5.1.1.3</ecNumber>
    </recommendedName>
</protein>
<comment type="pathway">
    <text evidence="7">Cell wall biogenesis; peptidoglycan biosynthesis.</text>
</comment>
<dbReference type="FunFam" id="3.40.50.1860:FF:000001">
    <property type="entry name" value="Glutamate racemase"/>
    <property type="match status" value="1"/>
</dbReference>
<comment type="catalytic activity">
    <reaction evidence="1 7">
        <text>L-glutamate = D-glutamate</text>
        <dbReference type="Rhea" id="RHEA:12813"/>
        <dbReference type="ChEBI" id="CHEBI:29985"/>
        <dbReference type="ChEBI" id="CHEBI:29986"/>
        <dbReference type="EC" id="5.1.1.3"/>
    </reaction>
</comment>
<dbReference type="STRING" id="1666911.HLUCCA11_13145"/>
<sequence>MSIPALSSKLRSNFKIGVFDSGVGGLTVLTRICDQMSHERVIYFGDTARVPYGNRSKSEILRFVREIIAWMMGLEVKMIIMACNTSSALVLEEVRSEFPIPILGIILPGARAAVKNGKKIGVVSTQATADSNAYKQAVLEIDPTAQVWQVGCQDFVPLIEGDRIYDPYTLAVAKRYLNPLIEAGIDTLVYGCTHYPHLAPVFKQILPEHISLVDPAEHLTAAAQQELEILRLRRSQKAMTETWPGKMASNPKSSLKSTEFYVSGDPNKFAQVSQQWLGFKPQVAQVSVATLEMIHAGSSRLGDY</sequence>
<gene>
    <name evidence="7 8" type="primary">murI</name>
    <name evidence="8" type="ORF">HLUCCA11_13145</name>
</gene>
<dbReference type="UniPathway" id="UPA00219"/>
<feature type="binding site" evidence="7">
    <location>
        <begin position="20"/>
        <end position="21"/>
    </location>
    <ligand>
        <name>substrate</name>
    </ligand>
</feature>
<dbReference type="NCBIfam" id="TIGR00067">
    <property type="entry name" value="glut_race"/>
    <property type="match status" value="1"/>
</dbReference>
<evidence type="ECO:0000313" key="8">
    <source>
        <dbReference type="EMBL" id="KPQ34882.1"/>
    </source>
</evidence>
<dbReference type="InterPro" id="IPR033134">
    <property type="entry name" value="Asp/Glu_racemase_AS_2"/>
</dbReference>
<feature type="binding site" evidence="7">
    <location>
        <begin position="193"/>
        <end position="194"/>
    </location>
    <ligand>
        <name>substrate</name>
    </ligand>
</feature>
<comment type="function">
    <text evidence="7">Provides the (R)-glutamate required for cell wall biosynthesis.</text>
</comment>
<feature type="active site" description="Proton donor/acceptor" evidence="7">
    <location>
        <position position="192"/>
    </location>
</feature>
<dbReference type="EC" id="5.1.1.3" evidence="2 7"/>
<evidence type="ECO:0000256" key="5">
    <source>
        <dbReference type="ARBA" id="ARBA00023235"/>
    </source>
</evidence>
<dbReference type="PATRIC" id="fig|1666911.3.peg.4845"/>
<feature type="binding site" evidence="7">
    <location>
        <begin position="84"/>
        <end position="85"/>
    </location>
    <ligand>
        <name>substrate</name>
    </ligand>
</feature>
<dbReference type="GO" id="GO:0008360">
    <property type="term" value="P:regulation of cell shape"/>
    <property type="evidence" value="ECO:0007669"/>
    <property type="project" value="UniProtKB-KW"/>
</dbReference>
<dbReference type="InterPro" id="IPR018187">
    <property type="entry name" value="Asp/Glu_racemase_AS_1"/>
</dbReference>